<dbReference type="InterPro" id="IPR029058">
    <property type="entry name" value="AB_hydrolase_fold"/>
</dbReference>
<name>A0A8S1AUF4_ARCPL</name>
<protein>
    <recommendedName>
        <fullName evidence="3">Carboxylesterase type B domain-containing protein</fullName>
    </recommendedName>
</protein>
<dbReference type="EMBL" id="CADEBD010000344">
    <property type="protein sequence ID" value="CAB3249590.1"/>
    <property type="molecule type" value="Genomic_DNA"/>
</dbReference>
<dbReference type="PANTHER" id="PTHR11559">
    <property type="entry name" value="CARBOXYLESTERASE"/>
    <property type="match status" value="1"/>
</dbReference>
<sequence>MLRRLVMLLQVLVLSRQNVISIAQGQMRGVAYDGYIAYTGIPYATVTSAKDRFKMAGIAPIWSSIRESRISTCSTLSEAENCLQLDVYVPSAVGTNWPVLVWVTGGTGPYNPGHLVREGIIVVIVHHRIGPQGFLCLNEEAIPGNAALKDVILALRWVRDNIVAFYGNPSRVVAAGQSFGAAIVDSIMLSSMASGLFHGAILQSGTALCPWAFNYDAQERAMALTDNQDLTKYLLETEIEELITSSNKLDAPYFPFGICSEKPLKNEERLLNAAPYDLLTSNKVKTVPMMIGYNSNEAYVFTSILQEAKVLRKISRTPSFLLPDDLRFLNDRERRQVARQVGNMYFKKNITIASVLAYHRDTYFSSHIHRSVYRYSSSTSVFYYQFSYSGDVGVQTEPGVEKTGAAHSDELAYLFNELTLDGEDGIMQRRLVKLWTNFVKHLNPTPLHEDLGTTWEPTRKEHSRVLDISNELKMIDYPHSRTTLTTAETSDLRCNVRMRVESGWVCGLIREAEHGVLYASFRGIPYAKQPLRELRFKELQPVEPWLHHLDATEEGPVCPQYDAIYGYLVKPLKGMSESCIYVNVHVPIEALPKSEEVDELNDNTGSEHNEGAGYPILVFIHGGGFAAGSGDADLYGPEYLVSKGVILITFNYRVILMSGTAIPAFYSASPVYAANVAAIFFKNLGINSTDPQVINQELITAPIEAIVNALTATLDTTGLVSFTPVVEAQHPGVTRIVDDEPINLIQQGRDRHYPMIIGFTNNECETWRRRLQYLQFLRRITKNPALVLKGWIQFSTPPNVALYLAEKIINRYSHGGFNYDDYLRSCTESIFHHPGFQLVRWREKVRAAPSFLYQFSYDSDNSVMKQTLFLDYKGSAHIDDLPFIFRENALLGDQKTFPPLNRDDYMKDWVTMFFINFIRCNNPSCSVNWPPVESHLLNYQLIKVPGVYINTQPTPLEWDMIEFYDKIDEIAGNILVSCCVLVCTYIVRCEIDGIPHLVRANHCVGCFLVIIPQVAIRYAYKSIKNLNNVVAEKFMASSNADSSYLCKYHEIT</sequence>
<dbReference type="Proteomes" id="UP000494256">
    <property type="component" value="Unassembled WGS sequence"/>
</dbReference>
<gene>
    <name evidence="4" type="ORF">APLA_LOCUS12966</name>
</gene>
<dbReference type="InterPro" id="IPR050309">
    <property type="entry name" value="Type-B_Carboxylest/Lipase"/>
</dbReference>
<proteinExistence type="predicted"/>
<dbReference type="Pfam" id="PF00135">
    <property type="entry name" value="COesterase"/>
    <property type="match status" value="2"/>
</dbReference>
<feature type="signal peptide" evidence="2">
    <location>
        <begin position="1"/>
        <end position="17"/>
    </location>
</feature>
<accession>A0A8S1AUF4</accession>
<dbReference type="AlphaFoldDB" id="A0A8S1AUF4"/>
<feature type="chain" id="PRO_5035834057" description="Carboxylesterase type B domain-containing protein" evidence="2">
    <location>
        <begin position="18"/>
        <end position="1052"/>
    </location>
</feature>
<evidence type="ECO:0000256" key="1">
    <source>
        <dbReference type="ARBA" id="ARBA00023180"/>
    </source>
</evidence>
<evidence type="ECO:0000256" key="2">
    <source>
        <dbReference type="SAM" id="SignalP"/>
    </source>
</evidence>
<evidence type="ECO:0000313" key="4">
    <source>
        <dbReference type="EMBL" id="CAB3249590.1"/>
    </source>
</evidence>
<reference evidence="4 5" key="1">
    <citation type="submission" date="2020-04" db="EMBL/GenBank/DDBJ databases">
        <authorList>
            <person name="Wallbank WR R."/>
            <person name="Pardo Diaz C."/>
            <person name="Kozak K."/>
            <person name="Martin S."/>
            <person name="Jiggins C."/>
            <person name="Moest M."/>
            <person name="Warren A I."/>
            <person name="Byers J.R.P. K."/>
            <person name="Montejo-Kovacevich G."/>
            <person name="Yen C E."/>
        </authorList>
    </citation>
    <scope>NUCLEOTIDE SEQUENCE [LARGE SCALE GENOMIC DNA]</scope>
</reference>
<dbReference type="Gene3D" id="3.40.50.1820">
    <property type="entry name" value="alpha/beta hydrolase"/>
    <property type="match status" value="3"/>
</dbReference>
<organism evidence="4 5">
    <name type="scientific">Arctia plantaginis</name>
    <name type="common">Wood tiger moth</name>
    <name type="synonym">Phalaena plantaginis</name>
    <dbReference type="NCBI Taxonomy" id="874455"/>
    <lineage>
        <taxon>Eukaryota</taxon>
        <taxon>Metazoa</taxon>
        <taxon>Ecdysozoa</taxon>
        <taxon>Arthropoda</taxon>
        <taxon>Hexapoda</taxon>
        <taxon>Insecta</taxon>
        <taxon>Pterygota</taxon>
        <taxon>Neoptera</taxon>
        <taxon>Endopterygota</taxon>
        <taxon>Lepidoptera</taxon>
        <taxon>Glossata</taxon>
        <taxon>Ditrysia</taxon>
        <taxon>Noctuoidea</taxon>
        <taxon>Erebidae</taxon>
        <taxon>Arctiinae</taxon>
        <taxon>Arctia</taxon>
    </lineage>
</organism>
<comment type="caution">
    <text evidence="4">The sequence shown here is derived from an EMBL/GenBank/DDBJ whole genome shotgun (WGS) entry which is preliminary data.</text>
</comment>
<feature type="domain" description="Carboxylesterase type B" evidence="3">
    <location>
        <begin position="17"/>
        <end position="474"/>
    </location>
</feature>
<evidence type="ECO:0000259" key="3">
    <source>
        <dbReference type="Pfam" id="PF00135"/>
    </source>
</evidence>
<keyword evidence="2" id="KW-0732">Signal</keyword>
<dbReference type="OrthoDB" id="9989112at2759"/>
<dbReference type="SUPFAM" id="SSF53474">
    <property type="entry name" value="alpha/beta-Hydrolases"/>
    <property type="match status" value="2"/>
</dbReference>
<evidence type="ECO:0000313" key="5">
    <source>
        <dbReference type="Proteomes" id="UP000494256"/>
    </source>
</evidence>
<feature type="domain" description="Carboxylesterase type B" evidence="3">
    <location>
        <begin position="499"/>
        <end position="654"/>
    </location>
</feature>
<keyword evidence="1" id="KW-0325">Glycoprotein</keyword>
<dbReference type="InterPro" id="IPR002018">
    <property type="entry name" value="CarbesteraseB"/>
</dbReference>